<evidence type="ECO:0000256" key="1">
    <source>
        <dbReference type="SAM" id="MobiDB-lite"/>
    </source>
</evidence>
<dbReference type="PROSITE" id="PS50879">
    <property type="entry name" value="RNASE_H_1"/>
    <property type="match status" value="1"/>
</dbReference>
<dbReference type="Proteomes" id="UP001063166">
    <property type="component" value="Unassembled WGS sequence"/>
</dbReference>
<feature type="region of interest" description="Disordered" evidence="1">
    <location>
        <begin position="1"/>
        <end position="50"/>
    </location>
</feature>
<dbReference type="SUPFAM" id="SSF53098">
    <property type="entry name" value="Ribonuclease H-like"/>
    <property type="match status" value="1"/>
</dbReference>
<dbReference type="Gene3D" id="3.60.10.10">
    <property type="entry name" value="Endonuclease/exonuclease/phosphatase"/>
    <property type="match status" value="1"/>
</dbReference>
<accession>A0A9P3USR2</accession>
<dbReference type="OrthoDB" id="3261136at2759"/>
<gene>
    <name evidence="3" type="ORF">LshimejAT787_1000560</name>
</gene>
<sequence>MSRESGIRRWGNEESGGMSTEAGGRSTEAGGGSAESGGGSAEWDPEGKGRERDVPLHLQQRLLRAERTVLIEIETGDTTAPADRSTAGNHAIREALNKKLVELDKDDFLFEGGLVAEDGELPDDARTRIRGITSLKSGAYLLEVDSAGGATRFRTYARSSAPQLLGPILGRSAAVKEKAHNLIFRFVPCSGMFDPSNRDHLDEIEQDNNLSEGAIVSASWLKRADRRSPKQTVASLKVVCSTAGDANHLLQSRVFIAGHLVAIRKDVREPIRCNKCQHYGHICSACKNEERCASCASSDHSTAECSASFTPHCPIFKKLCDNLDHRFPKNNMPFFPTGDAWTWASASPKRASTPLAQPAAPSRGPSTQLQPMTDAPPRQMDADSDDNEVPPPPPPPQRRQGTLDDFGYAAATDAYTLLDVPSPDITAVCFNSDFGHLSIFNIYNDCSHNDSLTVLSAFLSSSLRLVRPSFRDHMLWLGDFNRHHPMWESVDNRHLNSSVDDIRPLLDLLWDYDMELALPPGLPTLQTSRGNWTRPDNVWCAHCDLDPIIQCDVVPSLRPVMTDHLPVITEVELPLARTSFPPSKNFPAADWEAFSDALKEKLSLHPPACRIASKEEFDAKVNLLTSIIQEVIADDRIVPMRKPCPFSKCWWNAELTQLKSLWSRASNEAHKFRYIHDHPAHAELARMTCVMADKIRQSKLDHWIDWLENINARQIYTANKYVVSEPTDFSCDRIPDLKTRVNGVDKIATTNVEKAEALAESFFPPPPPAPPPAPVTEYPDPLPGIKFFPRARIRQAISQLKPYKAPGPDGIPNVVLKRCADVLIDHLFFIFRAVFELDVYHDSWLVSTTLVLRKPGKPAYDVAKAYRPIGLLNTIGKLLSTLVAADLSHLAEKHNMLSPGRFGGRPGRNTSDAMHMVTHKIKDAWRSGNVAAALFLDVQGAFPNTVWDRLLHNMRECGVPECYINLTRRMLTGRRTRLKFDDFVSELMDIMNGTTQGCPLAMLFYAFYNAPLIRTAIATRKSESSFGFVDDSMLLAIAKTLVEAHEILRDMVERRGGAFDWSISHNSPFELSKLALMNYPRSFLDVIPPPLVLTRRNPDGSTTRQTVATVSTYKYLGVMFDSKLRWSAHLQKVAVSASWWSLQVAHLSRISGGMPPHRIRQLYNTVAVPAFTYAADIWYTGVHSSLRGQKRLGSVAITNKLTSVQRRAAKLVTGSLSTAAGDVLDAHSNLLPVDLLYHKVLFRAAARLASLPPTHPLHGPIRKAARRHVKRHRSPLHNLFFVTGVDPASVEVIAPTRCRPNYVPSFSTHILDNKIAALAEANRAHRRAPVSVYCDGSGFEGGISASAVLYVCGTEEASLQYFLGPMSRHTVYEAEIVGLTLGLHLLTTFSRRLRSLTVIGSDSQAVIKALCNQRPHPAHYLLDHVYDAAEKLHVKQDRIARATARRAAINSGSEWTDRTRRVIDLQVHWTPGHVDFAPNERADEIAKEAARGASSPPNLLPPYLQRKPLPASIPALRQEHLTALRKTWRQRWERSPRFARINAIDPSLPSKKFLKLVEHLDRRRSALIAQLRTGHIPLNQHLFRIRRAESP</sequence>
<dbReference type="Pfam" id="PF00078">
    <property type="entry name" value="RVT_1"/>
    <property type="match status" value="1"/>
</dbReference>
<organism evidence="3 4">
    <name type="scientific">Lyophyllum shimeji</name>
    <name type="common">Hon-shimeji</name>
    <name type="synonym">Tricholoma shimeji</name>
    <dbReference type="NCBI Taxonomy" id="47721"/>
    <lineage>
        <taxon>Eukaryota</taxon>
        <taxon>Fungi</taxon>
        <taxon>Dikarya</taxon>
        <taxon>Basidiomycota</taxon>
        <taxon>Agaricomycotina</taxon>
        <taxon>Agaricomycetes</taxon>
        <taxon>Agaricomycetidae</taxon>
        <taxon>Agaricales</taxon>
        <taxon>Tricholomatineae</taxon>
        <taxon>Lyophyllaceae</taxon>
        <taxon>Lyophyllum</taxon>
    </lineage>
</organism>
<dbReference type="InterPro" id="IPR036397">
    <property type="entry name" value="RNaseH_sf"/>
</dbReference>
<evidence type="ECO:0000313" key="4">
    <source>
        <dbReference type="Proteomes" id="UP001063166"/>
    </source>
</evidence>
<dbReference type="Pfam" id="PF14529">
    <property type="entry name" value="Exo_endo_phos_2"/>
    <property type="match status" value="1"/>
</dbReference>
<dbReference type="InterPro" id="IPR012337">
    <property type="entry name" value="RNaseH-like_sf"/>
</dbReference>
<dbReference type="InterPro" id="IPR043502">
    <property type="entry name" value="DNA/RNA_pol_sf"/>
</dbReference>
<protein>
    <submittedName>
        <fullName evidence="3">Encoded by</fullName>
    </submittedName>
</protein>
<dbReference type="Pfam" id="PF00075">
    <property type="entry name" value="RNase_H"/>
    <property type="match status" value="1"/>
</dbReference>
<name>A0A9P3USR2_LYOSH</name>
<evidence type="ECO:0000313" key="3">
    <source>
        <dbReference type="EMBL" id="GLB41456.1"/>
    </source>
</evidence>
<feature type="domain" description="RNase H type-1" evidence="2">
    <location>
        <begin position="1326"/>
        <end position="1491"/>
    </location>
</feature>
<dbReference type="CDD" id="cd01650">
    <property type="entry name" value="RT_nLTR_like"/>
    <property type="match status" value="1"/>
</dbReference>
<dbReference type="SUPFAM" id="SSF56219">
    <property type="entry name" value="DNase I-like"/>
    <property type="match status" value="1"/>
</dbReference>
<dbReference type="GO" id="GO:0004523">
    <property type="term" value="F:RNA-DNA hybrid ribonuclease activity"/>
    <property type="evidence" value="ECO:0007669"/>
    <property type="project" value="InterPro"/>
</dbReference>
<dbReference type="InterPro" id="IPR002156">
    <property type="entry name" value="RNaseH_domain"/>
</dbReference>
<dbReference type="CDD" id="cd09276">
    <property type="entry name" value="Rnase_HI_RT_non_LTR"/>
    <property type="match status" value="1"/>
</dbReference>
<reference evidence="3" key="1">
    <citation type="submission" date="2022-07" db="EMBL/GenBank/DDBJ databases">
        <title>The genome of Lyophyllum shimeji provides insight into the initial evolution of ectomycorrhizal fungal genome.</title>
        <authorList>
            <person name="Kobayashi Y."/>
            <person name="Shibata T."/>
            <person name="Hirakawa H."/>
            <person name="Shigenobu S."/>
            <person name="Nishiyama T."/>
            <person name="Yamada A."/>
            <person name="Hasebe M."/>
            <person name="Kawaguchi M."/>
        </authorList>
    </citation>
    <scope>NUCLEOTIDE SEQUENCE</scope>
    <source>
        <strain evidence="3">AT787</strain>
    </source>
</reference>
<dbReference type="InterPro" id="IPR005135">
    <property type="entry name" value="Endo/exonuclease/phosphatase"/>
</dbReference>
<evidence type="ECO:0000259" key="2">
    <source>
        <dbReference type="PROSITE" id="PS50879"/>
    </source>
</evidence>
<dbReference type="InterPro" id="IPR036691">
    <property type="entry name" value="Endo/exonu/phosph_ase_sf"/>
</dbReference>
<dbReference type="InterPro" id="IPR000477">
    <property type="entry name" value="RT_dom"/>
</dbReference>
<dbReference type="SUPFAM" id="SSF56672">
    <property type="entry name" value="DNA/RNA polymerases"/>
    <property type="match status" value="1"/>
</dbReference>
<dbReference type="PANTHER" id="PTHR33481">
    <property type="entry name" value="REVERSE TRANSCRIPTASE"/>
    <property type="match status" value="1"/>
</dbReference>
<proteinExistence type="predicted"/>
<feature type="compositionally biased region" description="Basic and acidic residues" evidence="1">
    <location>
        <begin position="1"/>
        <end position="12"/>
    </location>
</feature>
<dbReference type="Gene3D" id="3.30.420.10">
    <property type="entry name" value="Ribonuclease H-like superfamily/Ribonuclease H"/>
    <property type="match status" value="1"/>
</dbReference>
<feature type="region of interest" description="Disordered" evidence="1">
    <location>
        <begin position="346"/>
        <end position="403"/>
    </location>
</feature>
<feature type="compositionally biased region" description="Gly residues" evidence="1">
    <location>
        <begin position="29"/>
        <end position="40"/>
    </location>
</feature>
<dbReference type="GO" id="GO:0003676">
    <property type="term" value="F:nucleic acid binding"/>
    <property type="evidence" value="ECO:0007669"/>
    <property type="project" value="InterPro"/>
</dbReference>
<comment type="caution">
    <text evidence="3">The sequence shown here is derived from an EMBL/GenBank/DDBJ whole genome shotgun (WGS) entry which is preliminary data.</text>
</comment>
<dbReference type="EMBL" id="BRPK01000010">
    <property type="protein sequence ID" value="GLB41456.1"/>
    <property type="molecule type" value="Genomic_DNA"/>
</dbReference>
<dbReference type="PANTHER" id="PTHR33481:SF1">
    <property type="entry name" value="ENDONUCLEASE_EXONUCLEASE_PHOSPHATASE DOMAIN-CONTAINING PROTEIN-RELATED"/>
    <property type="match status" value="1"/>
</dbReference>
<keyword evidence="4" id="KW-1185">Reference proteome</keyword>